<dbReference type="InterPro" id="IPR040357">
    <property type="entry name" value="Vma22/CCDC115"/>
</dbReference>
<feature type="region of interest" description="Disordered" evidence="2">
    <location>
        <begin position="37"/>
        <end position="67"/>
    </location>
</feature>
<dbReference type="PANTHER" id="PTHR31996">
    <property type="entry name" value="COILED-COIL DOMAIN-CONTAINING PROTEIN 115"/>
    <property type="match status" value="1"/>
</dbReference>
<dbReference type="GO" id="GO:0070072">
    <property type="term" value="P:vacuolar proton-transporting V-type ATPase complex assembly"/>
    <property type="evidence" value="ECO:0007669"/>
    <property type="project" value="InterPro"/>
</dbReference>
<gene>
    <name evidence="3" type="ORF">RJ641_003933</name>
</gene>
<comment type="caution">
    <text evidence="3">The sequence shown here is derived from an EMBL/GenBank/DDBJ whole genome shotgun (WGS) entry which is preliminary data.</text>
</comment>
<accession>A0AAN8VDU9</accession>
<sequence length="236" mass="27248">MGLWLEPNSNGRTYCSSLSCNFRNLPQVQLRSRIVDTPISNRRTEMTMERQQREEEKKPQTSENDKDEKVVQFLDSLNDYLTLMDSLSSALRQGWLELASARHSMGSWRINSAILDHKFHSASTTLQLSSPDDSNYNMKQPHFTLRKWESCDDEDFQSKEVKLDEDEVQKNSDDVQVQKERSKTLLVFGALVSPKLRDAQLSFETALETLVDIANRRSVMLSAYDHVREEILGTKQ</sequence>
<dbReference type="Proteomes" id="UP001370490">
    <property type="component" value="Unassembled WGS sequence"/>
</dbReference>
<feature type="compositionally biased region" description="Basic and acidic residues" evidence="2">
    <location>
        <begin position="42"/>
        <end position="67"/>
    </location>
</feature>
<dbReference type="Pfam" id="PF21730">
    <property type="entry name" value="Vma22_CCDC115"/>
    <property type="match status" value="1"/>
</dbReference>
<name>A0AAN8VDU9_9MAGN</name>
<evidence type="ECO:0000313" key="4">
    <source>
        <dbReference type="Proteomes" id="UP001370490"/>
    </source>
</evidence>
<protein>
    <recommendedName>
        <fullName evidence="1">Vacuolar ATPase assembly protein VMA22</fullName>
    </recommendedName>
</protein>
<dbReference type="EMBL" id="JBAMMX010000012">
    <property type="protein sequence ID" value="KAK6929839.1"/>
    <property type="molecule type" value="Genomic_DNA"/>
</dbReference>
<dbReference type="PANTHER" id="PTHR31996:SF2">
    <property type="entry name" value="COILED-COIL DOMAIN-CONTAINING PROTEIN 115"/>
    <property type="match status" value="1"/>
</dbReference>
<reference evidence="3 4" key="1">
    <citation type="submission" date="2023-12" db="EMBL/GenBank/DDBJ databases">
        <title>A high-quality genome assembly for Dillenia turbinata (Dilleniales).</title>
        <authorList>
            <person name="Chanderbali A."/>
        </authorList>
    </citation>
    <scope>NUCLEOTIDE SEQUENCE [LARGE SCALE GENOMIC DNA]</scope>
    <source>
        <strain evidence="3">LSX21</strain>
        <tissue evidence="3">Leaf</tissue>
    </source>
</reference>
<evidence type="ECO:0000256" key="2">
    <source>
        <dbReference type="SAM" id="MobiDB-lite"/>
    </source>
</evidence>
<proteinExistence type="predicted"/>
<dbReference type="AlphaFoldDB" id="A0AAN8VDU9"/>
<evidence type="ECO:0000256" key="1">
    <source>
        <dbReference type="ARBA" id="ARBA00093634"/>
    </source>
</evidence>
<dbReference type="GO" id="GO:0051082">
    <property type="term" value="F:unfolded protein binding"/>
    <property type="evidence" value="ECO:0007669"/>
    <property type="project" value="TreeGrafter"/>
</dbReference>
<evidence type="ECO:0000313" key="3">
    <source>
        <dbReference type="EMBL" id="KAK6929839.1"/>
    </source>
</evidence>
<keyword evidence="4" id="KW-1185">Reference proteome</keyword>
<organism evidence="3 4">
    <name type="scientific">Dillenia turbinata</name>
    <dbReference type="NCBI Taxonomy" id="194707"/>
    <lineage>
        <taxon>Eukaryota</taxon>
        <taxon>Viridiplantae</taxon>
        <taxon>Streptophyta</taxon>
        <taxon>Embryophyta</taxon>
        <taxon>Tracheophyta</taxon>
        <taxon>Spermatophyta</taxon>
        <taxon>Magnoliopsida</taxon>
        <taxon>eudicotyledons</taxon>
        <taxon>Gunneridae</taxon>
        <taxon>Pentapetalae</taxon>
        <taxon>Dilleniales</taxon>
        <taxon>Dilleniaceae</taxon>
        <taxon>Dillenia</taxon>
    </lineage>
</organism>